<dbReference type="RefSeq" id="WP_089409962.1">
    <property type="nucleotide sequence ID" value="NZ_FZOU01000008.1"/>
</dbReference>
<dbReference type="InterPro" id="IPR018959">
    <property type="entry name" value="DUF1989"/>
</dbReference>
<gene>
    <name evidence="2" type="ORF">SAMN05421770_10872</name>
</gene>
<sequence>MNQTNERILWEETLPGSSTWSHILKRGTALRLTAIDDNPNVGVLLLNADNLSERLCLPDSLKAQHIARLTAGVALYSDMARILCSITHDTVGWHDPLGGCSDAAMVAKKYGRDDYQHSRNAWHQNGLDGFLIELAKYGLGARDLMMNVNLFSKVEVSELGAMRFVQGNAPAGSAVELRAEMNTLVILNSCQHPMDPDPDYAQKRVALTLKQVAAPGPDDPTRNFRPENARGFTITERYFL</sequence>
<feature type="domain" description="DUF1989" evidence="1">
    <location>
        <begin position="12"/>
        <end position="184"/>
    </location>
</feature>
<evidence type="ECO:0000313" key="2">
    <source>
        <dbReference type="EMBL" id="SNT35397.1"/>
    </source>
</evidence>
<dbReference type="PANTHER" id="PTHR31527">
    <property type="entry name" value="RE64534P"/>
    <property type="match status" value="1"/>
</dbReference>
<dbReference type="EMBL" id="FZOU01000008">
    <property type="protein sequence ID" value="SNT35397.1"/>
    <property type="molecule type" value="Genomic_DNA"/>
</dbReference>
<dbReference type="NCBIfam" id="TIGR03425">
    <property type="entry name" value="urea_degr_2"/>
    <property type="match status" value="1"/>
</dbReference>
<name>A0A239LXK5_9BACT</name>
<protein>
    <recommendedName>
        <fullName evidence="1">DUF1989 domain-containing protein</fullName>
    </recommendedName>
</protein>
<keyword evidence="3" id="KW-1185">Reference proteome</keyword>
<accession>A0A239LXK5</accession>
<evidence type="ECO:0000259" key="1">
    <source>
        <dbReference type="Pfam" id="PF09347"/>
    </source>
</evidence>
<dbReference type="Proteomes" id="UP000198356">
    <property type="component" value="Unassembled WGS sequence"/>
</dbReference>
<reference evidence="2 3" key="1">
    <citation type="submission" date="2017-06" db="EMBL/GenBank/DDBJ databases">
        <authorList>
            <person name="Kim H.J."/>
            <person name="Triplett B.A."/>
        </authorList>
    </citation>
    <scope>NUCLEOTIDE SEQUENCE [LARGE SCALE GENOMIC DNA]</scope>
    <source>
        <strain evidence="2 3">DSM 18704</strain>
    </source>
</reference>
<organism evidence="2 3">
    <name type="scientific">Granulicella rosea</name>
    <dbReference type="NCBI Taxonomy" id="474952"/>
    <lineage>
        <taxon>Bacteria</taxon>
        <taxon>Pseudomonadati</taxon>
        <taxon>Acidobacteriota</taxon>
        <taxon>Terriglobia</taxon>
        <taxon>Terriglobales</taxon>
        <taxon>Acidobacteriaceae</taxon>
        <taxon>Granulicella</taxon>
    </lineage>
</organism>
<evidence type="ECO:0000313" key="3">
    <source>
        <dbReference type="Proteomes" id="UP000198356"/>
    </source>
</evidence>
<dbReference type="InterPro" id="IPR017792">
    <property type="entry name" value="UAAP1"/>
</dbReference>
<dbReference type="AlphaFoldDB" id="A0A239LXK5"/>
<dbReference type="Pfam" id="PF09347">
    <property type="entry name" value="DUF1989"/>
    <property type="match status" value="1"/>
</dbReference>
<dbReference type="PANTHER" id="PTHR31527:SF0">
    <property type="entry name" value="RE64534P"/>
    <property type="match status" value="1"/>
</dbReference>
<proteinExistence type="predicted"/>
<dbReference type="OrthoDB" id="9772660at2"/>